<organism evidence="1 2">
    <name type="scientific">Symbiochloris irregularis</name>
    <dbReference type="NCBI Taxonomy" id="706552"/>
    <lineage>
        <taxon>Eukaryota</taxon>
        <taxon>Viridiplantae</taxon>
        <taxon>Chlorophyta</taxon>
        <taxon>core chlorophytes</taxon>
        <taxon>Trebouxiophyceae</taxon>
        <taxon>Trebouxiales</taxon>
        <taxon>Trebouxiaceae</taxon>
        <taxon>Symbiochloris</taxon>
    </lineage>
</organism>
<proteinExistence type="predicted"/>
<dbReference type="Proteomes" id="UP001465755">
    <property type="component" value="Unassembled WGS sequence"/>
</dbReference>
<sequence>MHVSALKSTQRFPVEAAVAGVDVWNAAAVIHPDLGWVAFATHSNCFWLECGPFEAKMRPWVSFLGWKELPEVTSFSLGGHRWDFSPGSLVAPFKACGMGPDTKYLVADFRPFIWNDTIWMSHTIELTDHPQRMALSSLDLSDQTLQLRVLFEKPMIGSLQGLSKQEKNWGFFLAKDKLMIMYSTLPCVHIFEYDASAPRHARERAKKCYKDPELLVKARSEWLNEC</sequence>
<protein>
    <submittedName>
        <fullName evidence="1">Uncharacterized protein</fullName>
    </submittedName>
</protein>
<evidence type="ECO:0000313" key="2">
    <source>
        <dbReference type="Proteomes" id="UP001465755"/>
    </source>
</evidence>
<dbReference type="AlphaFoldDB" id="A0AAW1NVX7"/>
<keyword evidence="2" id="KW-1185">Reference proteome</keyword>
<dbReference type="EMBL" id="JALJOQ010000142">
    <property type="protein sequence ID" value="KAK9794059.1"/>
    <property type="molecule type" value="Genomic_DNA"/>
</dbReference>
<gene>
    <name evidence="1" type="ORF">WJX73_001827</name>
</gene>
<reference evidence="1 2" key="1">
    <citation type="journal article" date="2024" name="Nat. Commun.">
        <title>Phylogenomics reveals the evolutionary origins of lichenization in chlorophyte algae.</title>
        <authorList>
            <person name="Puginier C."/>
            <person name="Libourel C."/>
            <person name="Otte J."/>
            <person name="Skaloud P."/>
            <person name="Haon M."/>
            <person name="Grisel S."/>
            <person name="Petersen M."/>
            <person name="Berrin J.G."/>
            <person name="Delaux P.M."/>
            <person name="Dal Grande F."/>
            <person name="Keller J."/>
        </authorList>
    </citation>
    <scope>NUCLEOTIDE SEQUENCE [LARGE SCALE GENOMIC DNA]</scope>
    <source>
        <strain evidence="1 2">SAG 2036</strain>
    </source>
</reference>
<accession>A0AAW1NVX7</accession>
<name>A0AAW1NVX7_9CHLO</name>
<evidence type="ECO:0000313" key="1">
    <source>
        <dbReference type="EMBL" id="KAK9794059.1"/>
    </source>
</evidence>
<comment type="caution">
    <text evidence="1">The sequence shown here is derived from an EMBL/GenBank/DDBJ whole genome shotgun (WGS) entry which is preliminary data.</text>
</comment>